<reference evidence="2" key="2">
    <citation type="submission" date="2018-05" db="EMBL/GenBank/DDBJ databases">
        <title>OpunRS2 (Oryza punctata Reference Sequence Version 2).</title>
        <authorList>
            <person name="Zhang J."/>
            <person name="Kudrna D."/>
            <person name="Lee S."/>
            <person name="Talag J."/>
            <person name="Welchert J."/>
            <person name="Wing R.A."/>
        </authorList>
    </citation>
    <scope>NUCLEOTIDE SEQUENCE [LARGE SCALE GENOMIC DNA]</scope>
</reference>
<dbReference type="Proteomes" id="UP000026962">
    <property type="component" value="Chromosome 1"/>
</dbReference>
<dbReference type="HOGENOM" id="CLU_581900_0_0_1"/>
<feature type="compositionally biased region" description="Gly residues" evidence="1">
    <location>
        <begin position="432"/>
        <end position="442"/>
    </location>
</feature>
<name>A0A0E0JS75_ORYPU</name>
<evidence type="ECO:0000313" key="2">
    <source>
        <dbReference type="EnsemblPlants" id="OPUNC01G39180.1"/>
    </source>
</evidence>
<dbReference type="EnsemblPlants" id="OPUNC01G39180.1">
    <property type="protein sequence ID" value="OPUNC01G39180.1"/>
    <property type="gene ID" value="OPUNC01G39180"/>
</dbReference>
<proteinExistence type="predicted"/>
<accession>A0A0E0JS75</accession>
<evidence type="ECO:0000256" key="1">
    <source>
        <dbReference type="SAM" id="MobiDB-lite"/>
    </source>
</evidence>
<feature type="compositionally biased region" description="Basic and acidic residues" evidence="1">
    <location>
        <begin position="449"/>
        <end position="470"/>
    </location>
</feature>
<feature type="region of interest" description="Disordered" evidence="1">
    <location>
        <begin position="1"/>
        <end position="32"/>
    </location>
</feature>
<organism evidence="2">
    <name type="scientific">Oryza punctata</name>
    <name type="common">Red rice</name>
    <dbReference type="NCBI Taxonomy" id="4537"/>
    <lineage>
        <taxon>Eukaryota</taxon>
        <taxon>Viridiplantae</taxon>
        <taxon>Streptophyta</taxon>
        <taxon>Embryophyta</taxon>
        <taxon>Tracheophyta</taxon>
        <taxon>Spermatophyta</taxon>
        <taxon>Magnoliopsida</taxon>
        <taxon>Liliopsida</taxon>
        <taxon>Poales</taxon>
        <taxon>Poaceae</taxon>
        <taxon>BOP clade</taxon>
        <taxon>Oryzoideae</taxon>
        <taxon>Oryzeae</taxon>
        <taxon>Oryzinae</taxon>
        <taxon>Oryza</taxon>
    </lineage>
</organism>
<keyword evidence="3" id="KW-1185">Reference proteome</keyword>
<feature type="region of interest" description="Disordered" evidence="1">
    <location>
        <begin position="163"/>
        <end position="228"/>
    </location>
</feature>
<evidence type="ECO:0000313" key="3">
    <source>
        <dbReference type="Proteomes" id="UP000026962"/>
    </source>
</evidence>
<protein>
    <submittedName>
        <fullName evidence="2">Uncharacterized protein</fullName>
    </submittedName>
</protein>
<reference evidence="2" key="1">
    <citation type="submission" date="2015-04" db="UniProtKB">
        <authorList>
            <consortium name="EnsemblPlants"/>
        </authorList>
    </citation>
    <scope>IDENTIFICATION</scope>
</reference>
<sequence length="470" mass="49922">MADARAGHPSLPLSFKALANGGEGEGEGEGRQWEEVEQVVAEVVVAKGPRRGKGRKWSRLWLSLSSQRGGGGGNASALEVYSEMLSSADALNSVVIDVIRIQIQSASSPTRDRSHLLLLLLLGPPRSSSSSSTPAGHPLAAGVRASYPSMAVVMMHFFFRQHRRDDDDDDDDDRRPAAPTPGGRRAVTIDGERDKLRKSLLRRMEEGAAAAGDQRRSPPTPTPTPRRCYSREAVDRFVREGKTSKKTIIEGGSVGRSPSSLPLVLDSGKDPHPEAATKKAQVARVRFWAASDRPDAPDASASLATMDAAAKICSAARRLGSASVSDLASSSAASNSFLPETPQAPAALATSSATRTISAAVMGEEASAASLGKEMARPRSAAELQLVTGLGKPRIFFRRILDRLGRGFLDFDRTFVMGARERKEEAKEEGLDGNGDGDGTAVGGEDAPDGERRAEARGLGMAERRDFAVS</sequence>
<feature type="compositionally biased region" description="Basic and acidic residues" evidence="1">
    <location>
        <begin position="190"/>
        <end position="206"/>
    </location>
</feature>
<dbReference type="Gramene" id="OPUNC01G39180.1">
    <property type="protein sequence ID" value="OPUNC01G39180.1"/>
    <property type="gene ID" value="OPUNC01G39180"/>
</dbReference>
<feature type="region of interest" description="Disordered" evidence="1">
    <location>
        <begin position="422"/>
        <end position="470"/>
    </location>
</feature>
<dbReference type="AlphaFoldDB" id="A0A0E0JS75"/>